<protein>
    <submittedName>
        <fullName evidence="1">Uncharacterized protein</fullName>
    </submittedName>
</protein>
<evidence type="ECO:0000313" key="2">
    <source>
        <dbReference type="Proteomes" id="UP001500782"/>
    </source>
</evidence>
<evidence type="ECO:0000313" key="1">
    <source>
        <dbReference type="EMBL" id="GAA0328757.1"/>
    </source>
</evidence>
<proteinExistence type="predicted"/>
<sequence length="47" mass="5692">MDFFIIISKFYYNFFNKMCELPSEFVRSIIQAYTYNIVCFNTVDTDV</sequence>
<comment type="caution">
    <text evidence="1">The sequence shown here is derived from an EMBL/GenBank/DDBJ whole genome shotgun (WGS) entry which is preliminary data.</text>
</comment>
<gene>
    <name evidence="1" type="ORF">GCM10008967_19070</name>
</gene>
<reference evidence="1 2" key="1">
    <citation type="journal article" date="2019" name="Int. J. Syst. Evol. Microbiol.">
        <title>The Global Catalogue of Microorganisms (GCM) 10K type strain sequencing project: providing services to taxonomists for standard genome sequencing and annotation.</title>
        <authorList>
            <consortium name="The Broad Institute Genomics Platform"/>
            <consortium name="The Broad Institute Genome Sequencing Center for Infectious Disease"/>
            <person name="Wu L."/>
            <person name="Ma J."/>
        </authorList>
    </citation>
    <scope>NUCLEOTIDE SEQUENCE [LARGE SCALE GENOMIC DNA]</scope>
    <source>
        <strain evidence="1 2">JCM 9731</strain>
    </source>
</reference>
<name>A0ABN0W8B4_9BACI</name>
<dbReference type="Proteomes" id="UP001500782">
    <property type="component" value="Unassembled WGS sequence"/>
</dbReference>
<accession>A0ABN0W8B4</accession>
<organism evidence="1 2">
    <name type="scientific">Bacillus carboniphilus</name>
    <dbReference type="NCBI Taxonomy" id="86663"/>
    <lineage>
        <taxon>Bacteria</taxon>
        <taxon>Bacillati</taxon>
        <taxon>Bacillota</taxon>
        <taxon>Bacilli</taxon>
        <taxon>Bacillales</taxon>
        <taxon>Bacillaceae</taxon>
        <taxon>Bacillus</taxon>
    </lineage>
</organism>
<keyword evidence="2" id="KW-1185">Reference proteome</keyword>
<dbReference type="EMBL" id="BAAADJ010000020">
    <property type="protein sequence ID" value="GAA0328757.1"/>
    <property type="molecule type" value="Genomic_DNA"/>
</dbReference>